<sequence length="213" mass="22602">LISDPVSASSGQTVLKVGYPKGSYVPSNDPIGEAVIQDGYNDANSSSTFRPSLLLSYSVAFPSNFDFVKGGKLPGLYSSVGISNASDASSPYTLDANTDGCSGGARDGVGESCWSVRLMWRENGEGEVYAYFPTNPSGSYDPCSQRKDTMICNDKFGTSIGRGSFRFNKGGGGYTDVNLYVQLNSLPNLANGGIQLWIDGVQVVNEQGLLLRT</sequence>
<dbReference type="EMBL" id="KZ819775">
    <property type="protein sequence ID" value="PWN52475.1"/>
    <property type="molecule type" value="Genomic_DNA"/>
</dbReference>
<dbReference type="Proteomes" id="UP000245626">
    <property type="component" value="Unassembled WGS sequence"/>
</dbReference>
<reference evidence="1 2" key="1">
    <citation type="journal article" date="2018" name="Mol. Biol. Evol.">
        <title>Broad Genomic Sampling Reveals a Smut Pathogenic Ancestry of the Fungal Clade Ustilaginomycotina.</title>
        <authorList>
            <person name="Kijpornyongpan T."/>
            <person name="Mondo S.J."/>
            <person name="Barry K."/>
            <person name="Sandor L."/>
            <person name="Lee J."/>
            <person name="Lipzen A."/>
            <person name="Pangilinan J."/>
            <person name="LaButti K."/>
            <person name="Hainaut M."/>
            <person name="Henrissat B."/>
            <person name="Grigoriev I.V."/>
            <person name="Spatafora J.W."/>
            <person name="Aime M.C."/>
        </authorList>
    </citation>
    <scope>NUCLEOTIDE SEQUENCE [LARGE SCALE GENOMIC DNA]</scope>
    <source>
        <strain evidence="1 2">SA 807</strain>
    </source>
</reference>
<proteinExistence type="predicted"/>
<feature type="non-terminal residue" evidence="1">
    <location>
        <position position="1"/>
    </location>
</feature>
<name>A0ACD0P2Z6_9BASI</name>
<keyword evidence="2" id="KW-1185">Reference proteome</keyword>
<evidence type="ECO:0000313" key="1">
    <source>
        <dbReference type="EMBL" id="PWN52475.1"/>
    </source>
</evidence>
<protein>
    <submittedName>
        <fullName evidence="1">Uncharacterized protein</fullName>
    </submittedName>
</protein>
<organism evidence="1 2">
    <name type="scientific">Violaceomyces palustris</name>
    <dbReference type="NCBI Taxonomy" id="1673888"/>
    <lineage>
        <taxon>Eukaryota</taxon>
        <taxon>Fungi</taxon>
        <taxon>Dikarya</taxon>
        <taxon>Basidiomycota</taxon>
        <taxon>Ustilaginomycotina</taxon>
        <taxon>Ustilaginomycetes</taxon>
        <taxon>Violaceomycetales</taxon>
        <taxon>Violaceomycetaceae</taxon>
        <taxon>Violaceomyces</taxon>
    </lineage>
</organism>
<accession>A0ACD0P2Z6</accession>
<evidence type="ECO:0000313" key="2">
    <source>
        <dbReference type="Proteomes" id="UP000245626"/>
    </source>
</evidence>
<feature type="non-terminal residue" evidence="1">
    <location>
        <position position="213"/>
    </location>
</feature>
<gene>
    <name evidence="1" type="ORF">IE53DRAFT_307657</name>
</gene>